<feature type="signal peptide" evidence="1">
    <location>
        <begin position="1"/>
        <end position="22"/>
    </location>
</feature>
<keyword evidence="1" id="KW-0732">Signal</keyword>
<gene>
    <name evidence="2" type="ORF">KCG34_16800</name>
</gene>
<keyword evidence="3" id="KW-1185">Reference proteome</keyword>
<dbReference type="KEGG" id="caul:KCG34_16800"/>
<dbReference type="PROSITE" id="PS51257">
    <property type="entry name" value="PROKAR_LIPOPROTEIN"/>
    <property type="match status" value="1"/>
</dbReference>
<evidence type="ECO:0000313" key="3">
    <source>
        <dbReference type="Proteomes" id="UP000676409"/>
    </source>
</evidence>
<accession>A0A975FYN2</accession>
<organism evidence="2 3">
    <name type="scientific">Phenylobacterium montanum</name>
    <dbReference type="NCBI Taxonomy" id="2823693"/>
    <lineage>
        <taxon>Bacteria</taxon>
        <taxon>Pseudomonadati</taxon>
        <taxon>Pseudomonadota</taxon>
        <taxon>Alphaproteobacteria</taxon>
        <taxon>Caulobacterales</taxon>
        <taxon>Caulobacteraceae</taxon>
        <taxon>Phenylobacterium</taxon>
    </lineage>
</organism>
<name>A0A975FYN2_9CAUL</name>
<dbReference type="AlphaFoldDB" id="A0A975FYN2"/>
<sequence>MFRHFAATALALTTGLAAPAAAQTAVSCGAKAPAAGALVRGPVLQVIDARTLCVALGPLPQEWLRLKLRPANGPHGGAQALFAQTVSCRVAAHEAGAPLAACDVVESNGATRF</sequence>
<proteinExistence type="predicted"/>
<dbReference type="RefSeq" id="WP_211936779.1">
    <property type="nucleotide sequence ID" value="NZ_CP073078.1"/>
</dbReference>
<dbReference type="EMBL" id="CP073078">
    <property type="protein sequence ID" value="QUD86726.1"/>
    <property type="molecule type" value="Genomic_DNA"/>
</dbReference>
<evidence type="ECO:0000256" key="1">
    <source>
        <dbReference type="SAM" id="SignalP"/>
    </source>
</evidence>
<reference evidence="2" key="1">
    <citation type="submission" date="2021-04" db="EMBL/GenBank/DDBJ databases">
        <title>The complete genome sequence of Caulobacter sp. S6.</title>
        <authorList>
            <person name="Tang Y."/>
            <person name="Ouyang W."/>
            <person name="Liu Q."/>
            <person name="Huang B."/>
            <person name="Guo Z."/>
            <person name="Lei P."/>
        </authorList>
    </citation>
    <scope>NUCLEOTIDE SEQUENCE</scope>
    <source>
        <strain evidence="2">S6</strain>
    </source>
</reference>
<dbReference type="Proteomes" id="UP000676409">
    <property type="component" value="Chromosome"/>
</dbReference>
<feature type="chain" id="PRO_5037999391" evidence="1">
    <location>
        <begin position="23"/>
        <end position="113"/>
    </location>
</feature>
<protein>
    <submittedName>
        <fullName evidence="2">Uncharacterized protein</fullName>
    </submittedName>
</protein>
<evidence type="ECO:0000313" key="2">
    <source>
        <dbReference type="EMBL" id="QUD86726.1"/>
    </source>
</evidence>